<evidence type="ECO:0000256" key="2">
    <source>
        <dbReference type="SAM" id="SignalP"/>
    </source>
</evidence>
<dbReference type="AlphaFoldDB" id="A0A376H758"/>
<name>A0A376H758_ENTGA</name>
<evidence type="ECO:0000256" key="1">
    <source>
        <dbReference type="SAM" id="MobiDB-lite"/>
    </source>
</evidence>
<feature type="compositionally biased region" description="Polar residues" evidence="1">
    <location>
        <begin position="75"/>
        <end position="96"/>
    </location>
</feature>
<organism evidence="4 5">
    <name type="scientific">Enterococcus gallinarum</name>
    <dbReference type="NCBI Taxonomy" id="1353"/>
    <lineage>
        <taxon>Bacteria</taxon>
        <taxon>Bacillati</taxon>
        <taxon>Bacillota</taxon>
        <taxon>Bacilli</taxon>
        <taxon>Lactobacillales</taxon>
        <taxon>Enterococcaceae</taxon>
        <taxon>Enterococcus</taxon>
    </lineage>
</organism>
<keyword evidence="4" id="KW-0449">Lipoprotein</keyword>
<keyword evidence="2" id="KW-0732">Signal</keyword>
<accession>A0A376H758</accession>
<dbReference type="InterPro" id="IPR031927">
    <property type="entry name" value="DUF4767"/>
</dbReference>
<dbReference type="EMBL" id="UFYW01000001">
    <property type="protein sequence ID" value="STD85024.1"/>
    <property type="molecule type" value="Genomic_DNA"/>
</dbReference>
<reference evidence="4 5" key="1">
    <citation type="submission" date="2018-06" db="EMBL/GenBank/DDBJ databases">
        <authorList>
            <consortium name="Pathogen Informatics"/>
            <person name="Doyle S."/>
        </authorList>
    </citation>
    <scope>NUCLEOTIDE SEQUENCE [LARGE SCALE GENOMIC DNA]</scope>
    <source>
        <strain evidence="4 5">NCTC12360</strain>
    </source>
</reference>
<evidence type="ECO:0000313" key="5">
    <source>
        <dbReference type="Proteomes" id="UP000254807"/>
    </source>
</evidence>
<feature type="chain" id="PRO_5039692212" evidence="2">
    <location>
        <begin position="23"/>
        <end position="239"/>
    </location>
</feature>
<proteinExistence type="predicted"/>
<dbReference type="Pfam" id="PF15983">
    <property type="entry name" value="DUF4767"/>
    <property type="match status" value="1"/>
</dbReference>
<evidence type="ECO:0000259" key="3">
    <source>
        <dbReference type="Pfam" id="PF15983"/>
    </source>
</evidence>
<dbReference type="PROSITE" id="PS51257">
    <property type="entry name" value="PROKAR_LIPOPROTEIN"/>
    <property type="match status" value="1"/>
</dbReference>
<dbReference type="Proteomes" id="UP000254807">
    <property type="component" value="Unassembled WGS sequence"/>
</dbReference>
<feature type="signal peptide" evidence="2">
    <location>
        <begin position="1"/>
        <end position="22"/>
    </location>
</feature>
<feature type="compositionally biased region" description="Low complexity" evidence="1">
    <location>
        <begin position="29"/>
        <end position="59"/>
    </location>
</feature>
<dbReference type="RefSeq" id="WP_060814536.1">
    <property type="nucleotide sequence ID" value="NZ_JBHULA010000047.1"/>
</dbReference>
<feature type="domain" description="DUF4767" evidence="3">
    <location>
        <begin position="101"/>
        <end position="236"/>
    </location>
</feature>
<gene>
    <name evidence="4" type="ORF">NCTC12360_03575</name>
</gene>
<protein>
    <submittedName>
        <fullName evidence="4">Lipoprotein</fullName>
    </submittedName>
</protein>
<keyword evidence="5" id="KW-1185">Reference proteome</keyword>
<feature type="region of interest" description="Disordered" evidence="1">
    <location>
        <begin position="20"/>
        <end position="98"/>
    </location>
</feature>
<sequence length="239" mass="26385">MKKVLVTTMGLLLLLGGCSTNKTEETSTPEKAATTETSTTKSSTTQSSTAKASKSTSTEVTNLNTTESSERQSTKDQSASVVAQPKTSSNQAQTKQPVKHVLWDASKSAELATFMQSWGQEMGQQYRSYDDHVQANYYGLQVPQDILDGKWTTVINQTPVSVEWTETGEGTADFQIVAIYSDIDHATPAGGHLYFFGFQQKQPKVLITQQNQGNQNNYLYFKETGNESLKNEFIQLANR</sequence>
<evidence type="ECO:0000313" key="4">
    <source>
        <dbReference type="EMBL" id="STD85024.1"/>
    </source>
</evidence>